<feature type="transmembrane region" description="Helical" evidence="5">
    <location>
        <begin position="59"/>
        <end position="80"/>
    </location>
</feature>
<keyword evidence="2 5" id="KW-0812">Transmembrane</keyword>
<evidence type="ECO:0000256" key="3">
    <source>
        <dbReference type="ARBA" id="ARBA00022989"/>
    </source>
</evidence>
<dbReference type="EnsemblMetazoa" id="HelroT166525">
    <property type="protein sequence ID" value="HelroP166525"/>
    <property type="gene ID" value="HelroG166525"/>
</dbReference>
<reference evidence="7 9" key="2">
    <citation type="journal article" date="2013" name="Nature">
        <title>Insights into bilaterian evolution from three spiralian genomes.</title>
        <authorList>
            <person name="Simakov O."/>
            <person name="Marletaz F."/>
            <person name="Cho S.J."/>
            <person name="Edsinger-Gonzales E."/>
            <person name="Havlak P."/>
            <person name="Hellsten U."/>
            <person name="Kuo D.H."/>
            <person name="Larsson T."/>
            <person name="Lv J."/>
            <person name="Arendt D."/>
            <person name="Savage R."/>
            <person name="Osoegawa K."/>
            <person name="de Jong P."/>
            <person name="Grimwood J."/>
            <person name="Chapman J.A."/>
            <person name="Shapiro H."/>
            <person name="Aerts A."/>
            <person name="Otillar R.P."/>
            <person name="Terry A.Y."/>
            <person name="Boore J.L."/>
            <person name="Grigoriev I.V."/>
            <person name="Lindberg D.R."/>
            <person name="Seaver E.C."/>
            <person name="Weisblat D.A."/>
            <person name="Putnam N.H."/>
            <person name="Rokhsar D.S."/>
        </authorList>
    </citation>
    <scope>NUCLEOTIDE SEQUENCE</scope>
</reference>
<evidence type="ECO:0000259" key="6">
    <source>
        <dbReference type="PROSITE" id="PS50262"/>
    </source>
</evidence>
<evidence type="ECO:0000313" key="9">
    <source>
        <dbReference type="Proteomes" id="UP000015101"/>
    </source>
</evidence>
<sequence>MVLSQYLYNTILFCLVIFAIPFAVLTYLNYRLVSTIKIARASWTKLNRNQKIELKAAKLPLVIVAVFFVCATQSFVSFLLDAINNNKNNNNNNINNNDVDNNNNDKIKFFSN</sequence>
<dbReference type="OrthoDB" id="6281784at2759"/>
<dbReference type="EMBL" id="KB095812">
    <property type="protein sequence ID" value="ESO11525.1"/>
    <property type="molecule type" value="Genomic_DNA"/>
</dbReference>
<dbReference type="Pfam" id="PF00001">
    <property type="entry name" value="7tm_1"/>
    <property type="match status" value="1"/>
</dbReference>
<dbReference type="RefSeq" id="XP_009010013.1">
    <property type="nucleotide sequence ID" value="XM_009011765.1"/>
</dbReference>
<name>T1EY75_HELRO</name>
<evidence type="ECO:0000256" key="1">
    <source>
        <dbReference type="ARBA" id="ARBA00004370"/>
    </source>
</evidence>
<reference evidence="9" key="1">
    <citation type="submission" date="2012-12" db="EMBL/GenBank/DDBJ databases">
        <authorList>
            <person name="Hellsten U."/>
            <person name="Grimwood J."/>
            <person name="Chapman J.A."/>
            <person name="Shapiro H."/>
            <person name="Aerts A."/>
            <person name="Otillar R.P."/>
            <person name="Terry A.Y."/>
            <person name="Boore J.L."/>
            <person name="Simakov O."/>
            <person name="Marletaz F."/>
            <person name="Cho S.-J."/>
            <person name="Edsinger-Gonzales E."/>
            <person name="Havlak P."/>
            <person name="Kuo D.-H."/>
            <person name="Larsson T."/>
            <person name="Lv J."/>
            <person name="Arendt D."/>
            <person name="Savage R."/>
            <person name="Osoegawa K."/>
            <person name="de Jong P."/>
            <person name="Lindberg D.R."/>
            <person name="Seaver E.C."/>
            <person name="Weisblat D.A."/>
            <person name="Putnam N.H."/>
            <person name="Grigoriev I.V."/>
            <person name="Rokhsar D.S."/>
        </authorList>
    </citation>
    <scope>NUCLEOTIDE SEQUENCE</scope>
</reference>
<evidence type="ECO:0000313" key="8">
    <source>
        <dbReference type="EnsemblMetazoa" id="HelroP166525"/>
    </source>
</evidence>
<dbReference type="KEGG" id="hro:HELRODRAFT_166525"/>
<proteinExistence type="predicted"/>
<evidence type="ECO:0000313" key="7">
    <source>
        <dbReference type="EMBL" id="ESO11525.1"/>
    </source>
</evidence>
<dbReference type="CTD" id="20201525"/>
<keyword evidence="9" id="KW-1185">Reference proteome</keyword>
<evidence type="ECO:0000256" key="2">
    <source>
        <dbReference type="ARBA" id="ARBA00022692"/>
    </source>
</evidence>
<dbReference type="AlphaFoldDB" id="T1EY75"/>
<organism evidence="8 9">
    <name type="scientific">Helobdella robusta</name>
    <name type="common">Californian leech</name>
    <dbReference type="NCBI Taxonomy" id="6412"/>
    <lineage>
        <taxon>Eukaryota</taxon>
        <taxon>Metazoa</taxon>
        <taxon>Spiralia</taxon>
        <taxon>Lophotrochozoa</taxon>
        <taxon>Annelida</taxon>
        <taxon>Clitellata</taxon>
        <taxon>Hirudinea</taxon>
        <taxon>Rhynchobdellida</taxon>
        <taxon>Glossiphoniidae</taxon>
        <taxon>Helobdella</taxon>
    </lineage>
</organism>
<dbReference type="Gene3D" id="1.20.1070.10">
    <property type="entry name" value="Rhodopsin 7-helix transmembrane proteins"/>
    <property type="match status" value="1"/>
</dbReference>
<keyword evidence="3 5" id="KW-1133">Transmembrane helix</keyword>
<dbReference type="EMBL" id="AMQM01002440">
    <property type="status" value="NOT_ANNOTATED_CDS"/>
    <property type="molecule type" value="Genomic_DNA"/>
</dbReference>
<dbReference type="GeneID" id="20201525"/>
<dbReference type="HOGENOM" id="CLU_2148504_0_0_1"/>
<dbReference type="PROSITE" id="PS50262">
    <property type="entry name" value="G_PROTEIN_RECEP_F1_2"/>
    <property type="match status" value="1"/>
</dbReference>
<comment type="subcellular location">
    <subcellularLocation>
        <location evidence="1">Membrane</location>
    </subcellularLocation>
</comment>
<dbReference type="GO" id="GO:0004930">
    <property type="term" value="F:G protein-coupled receptor activity"/>
    <property type="evidence" value="ECO:0007669"/>
    <property type="project" value="InterPro"/>
</dbReference>
<dbReference type="SUPFAM" id="SSF81321">
    <property type="entry name" value="Family A G protein-coupled receptor-like"/>
    <property type="match status" value="1"/>
</dbReference>
<dbReference type="Proteomes" id="UP000015101">
    <property type="component" value="Unassembled WGS sequence"/>
</dbReference>
<reference evidence="8" key="3">
    <citation type="submission" date="2015-06" db="UniProtKB">
        <authorList>
            <consortium name="EnsemblMetazoa"/>
        </authorList>
    </citation>
    <scope>IDENTIFICATION</scope>
</reference>
<keyword evidence="4 5" id="KW-0472">Membrane</keyword>
<dbReference type="InterPro" id="IPR017452">
    <property type="entry name" value="GPCR_Rhodpsn_7TM"/>
</dbReference>
<feature type="domain" description="G-protein coupled receptors family 1 profile" evidence="6">
    <location>
        <begin position="1"/>
        <end position="112"/>
    </location>
</feature>
<feature type="transmembrane region" description="Helical" evidence="5">
    <location>
        <begin position="6"/>
        <end position="30"/>
    </location>
</feature>
<protein>
    <recommendedName>
        <fullName evidence="6">G-protein coupled receptors family 1 profile domain-containing protein</fullName>
    </recommendedName>
</protein>
<evidence type="ECO:0000256" key="5">
    <source>
        <dbReference type="SAM" id="Phobius"/>
    </source>
</evidence>
<dbReference type="InParanoid" id="T1EY75"/>
<evidence type="ECO:0000256" key="4">
    <source>
        <dbReference type="ARBA" id="ARBA00023136"/>
    </source>
</evidence>
<gene>
    <name evidence="8" type="primary">20201525</name>
    <name evidence="7" type="ORF">HELRODRAFT_166525</name>
</gene>
<accession>T1EY75</accession>
<dbReference type="InterPro" id="IPR000276">
    <property type="entry name" value="GPCR_Rhodpsn"/>
</dbReference>
<dbReference type="GO" id="GO:0016020">
    <property type="term" value="C:membrane"/>
    <property type="evidence" value="ECO:0007669"/>
    <property type="project" value="UniProtKB-SubCell"/>
</dbReference>